<dbReference type="GO" id="GO:0016829">
    <property type="term" value="F:lyase activity"/>
    <property type="evidence" value="ECO:0007669"/>
    <property type="project" value="UniProtKB-KW"/>
</dbReference>
<reference evidence="1 2" key="1">
    <citation type="journal article" date="2020" name="Arch. Microbiol.">
        <title>Bradyrhizobium uaiense sp. nov., a new highly efficient cowpea symbiont.</title>
        <authorList>
            <person name="Cabral Michel D."/>
            <person name="Azarias Guimaraes A."/>
            <person name="Martins da Costa E."/>
            <person name="Soares de Carvalho T."/>
            <person name="Balsanelli E."/>
            <person name="Willems A."/>
            <person name="Maltempi de Souza E."/>
            <person name="de Souza Moreira F.M."/>
        </authorList>
    </citation>
    <scope>NUCLEOTIDE SEQUENCE [LARGE SCALE GENOMIC DNA]</scope>
    <source>
        <strain evidence="1 2">UFLA 03-164</strain>
    </source>
</reference>
<comment type="caution">
    <text evidence="1">The sequence shown here is derived from an EMBL/GenBank/DDBJ whole genome shotgun (WGS) entry which is preliminary data.</text>
</comment>
<keyword evidence="1" id="KW-0456">Lyase</keyword>
<dbReference type="Gene3D" id="3.10.180.10">
    <property type="entry name" value="2,3-Dihydroxybiphenyl 1,2-Dioxygenase, domain 1"/>
    <property type="match status" value="1"/>
</dbReference>
<dbReference type="Proteomes" id="UP000468531">
    <property type="component" value="Unassembled WGS sequence"/>
</dbReference>
<proteinExistence type="predicted"/>
<accession>A0A6P1BXA2</accession>
<feature type="non-terminal residue" evidence="1">
    <location>
        <position position="70"/>
    </location>
</feature>
<keyword evidence="2" id="KW-1185">Reference proteome</keyword>
<sequence length="70" mass="7779">MANPKMIFVNLPVGNLARATAFYEAIGATRNPQFSDDTASCMVIAETIFVMLLTHDKFRQFTPKKIADAK</sequence>
<dbReference type="AlphaFoldDB" id="A0A6P1BXA2"/>
<dbReference type="EMBL" id="VKHP01000428">
    <property type="protein sequence ID" value="NEV02760.1"/>
    <property type="molecule type" value="Genomic_DNA"/>
</dbReference>
<dbReference type="PANTHER" id="PTHR36503">
    <property type="entry name" value="BLR2520 PROTEIN"/>
    <property type="match status" value="1"/>
</dbReference>
<protein>
    <submittedName>
        <fullName evidence="1">Lactoylglutathione lyase</fullName>
    </submittedName>
</protein>
<dbReference type="PANTHER" id="PTHR36503:SF2">
    <property type="entry name" value="BLR2408 PROTEIN"/>
    <property type="match status" value="1"/>
</dbReference>
<evidence type="ECO:0000313" key="2">
    <source>
        <dbReference type="Proteomes" id="UP000468531"/>
    </source>
</evidence>
<name>A0A6P1BXA2_9BRAD</name>
<evidence type="ECO:0000313" key="1">
    <source>
        <dbReference type="EMBL" id="NEV02760.1"/>
    </source>
</evidence>
<organism evidence="1 2">
    <name type="scientific">Bradyrhizobium uaiense</name>
    <dbReference type="NCBI Taxonomy" id="2594946"/>
    <lineage>
        <taxon>Bacteria</taxon>
        <taxon>Pseudomonadati</taxon>
        <taxon>Pseudomonadota</taxon>
        <taxon>Alphaproteobacteria</taxon>
        <taxon>Hyphomicrobiales</taxon>
        <taxon>Nitrobacteraceae</taxon>
        <taxon>Bradyrhizobium</taxon>
    </lineage>
</organism>
<dbReference type="InterPro" id="IPR029068">
    <property type="entry name" value="Glyas_Bleomycin-R_OHBP_Dase"/>
</dbReference>
<dbReference type="SUPFAM" id="SSF54593">
    <property type="entry name" value="Glyoxalase/Bleomycin resistance protein/Dihydroxybiphenyl dioxygenase"/>
    <property type="match status" value="1"/>
</dbReference>
<gene>
    <name evidence="1" type="ORF">FNJ47_45615</name>
</gene>